<dbReference type="PANTHER" id="PTHR43734">
    <property type="entry name" value="PHYTOENE DESATURASE"/>
    <property type="match status" value="1"/>
</dbReference>
<dbReference type="InterPro" id="IPR014105">
    <property type="entry name" value="Carotenoid/retinoid_OxRdtase"/>
</dbReference>
<dbReference type="RefSeq" id="WP_208155200.1">
    <property type="nucleotide sequence ID" value="NZ_JAGEVF010000013.1"/>
</dbReference>
<proteinExistence type="inferred from homology"/>
<dbReference type="PANTHER" id="PTHR43734:SF1">
    <property type="entry name" value="PHYTOENE DESATURASE"/>
    <property type="match status" value="1"/>
</dbReference>
<keyword evidence="3 5" id="KW-0125">Carotenoid biosynthesis</keyword>
<dbReference type="SUPFAM" id="SSF51905">
    <property type="entry name" value="FAD/NAD(P)-binding domain"/>
    <property type="match status" value="1"/>
</dbReference>
<dbReference type="NCBIfam" id="TIGR02734">
    <property type="entry name" value="crtI_fam"/>
    <property type="match status" value="1"/>
</dbReference>
<evidence type="ECO:0000256" key="2">
    <source>
        <dbReference type="ARBA" id="ARBA00006046"/>
    </source>
</evidence>
<evidence type="ECO:0000256" key="3">
    <source>
        <dbReference type="ARBA" id="ARBA00022746"/>
    </source>
</evidence>
<gene>
    <name evidence="7" type="primary">crtI</name>
    <name evidence="7" type="ORF">J4050_13895</name>
</gene>
<dbReference type="Gene3D" id="3.50.50.60">
    <property type="entry name" value="FAD/NAD(P)-binding domain"/>
    <property type="match status" value="2"/>
</dbReference>
<evidence type="ECO:0000313" key="7">
    <source>
        <dbReference type="EMBL" id="MBO3117845.1"/>
    </source>
</evidence>
<sequence length="488" mass="55689">MSKTISIIGSGFSALSASCYLAQSGYKVSIYEKNNTVGGRARQLIRDGFTFDIGPSWYWMPDIFEKFFNDFDKSTSDYYELDKLSPAYKIFFSDEVITIGDHMDKICEEFERIESGSSVPLRKFISRAQEHYDIAINKVVLKPGLSPFELVTKETVTRVDQFFKTISSEVRKNFKNPKLISTLEFPVLFLGAKPNQTPSFYSFMNFADFGLGTWHPKGGMYEIIKGMTKLAESLGVSIHTNSNVEKITVEQGKSKGIVVNDKFIPSDVVLSGADYHHSETLLDTNYRQYSEAYWEKRTFAPSSLLFYVGFDKKLDHIEHHNLFFDTDFEAHAEEIYDHPKWPKDPLFYVNFPSVTDESMAPKGCEAGFFLIPIAPGLEDTPELRQQYFDIVINRFEKRTNQNVQNHIMFKESFCVNDFVEQYNSYKGNAYGMANTLMQTAFLRPKLKSKKVDSLYFTGQLTVPGPGVPPSLISGKLVAELIQNNEINR</sequence>
<name>A0ABS3T524_9FLAO</name>
<evidence type="ECO:0000259" key="6">
    <source>
        <dbReference type="Pfam" id="PF01593"/>
    </source>
</evidence>
<keyword evidence="8" id="KW-1185">Reference proteome</keyword>
<feature type="domain" description="Amine oxidase" evidence="6">
    <location>
        <begin position="15"/>
        <end position="481"/>
    </location>
</feature>
<dbReference type="InterPro" id="IPR036188">
    <property type="entry name" value="FAD/NAD-bd_sf"/>
</dbReference>
<protein>
    <submittedName>
        <fullName evidence="7">Phytoene desaturase</fullName>
    </submittedName>
</protein>
<dbReference type="EMBL" id="JAGEVF010000013">
    <property type="protein sequence ID" value="MBO3117845.1"/>
    <property type="molecule type" value="Genomic_DNA"/>
</dbReference>
<evidence type="ECO:0000256" key="4">
    <source>
        <dbReference type="ARBA" id="ARBA00023002"/>
    </source>
</evidence>
<organism evidence="7 8">
    <name type="scientific">Winogradskyella pelagia</name>
    <dbReference type="NCBI Taxonomy" id="2819984"/>
    <lineage>
        <taxon>Bacteria</taxon>
        <taxon>Pseudomonadati</taxon>
        <taxon>Bacteroidota</taxon>
        <taxon>Flavobacteriia</taxon>
        <taxon>Flavobacteriales</taxon>
        <taxon>Flavobacteriaceae</taxon>
        <taxon>Winogradskyella</taxon>
    </lineage>
</organism>
<comment type="caution">
    <text evidence="7">The sequence shown here is derived from an EMBL/GenBank/DDBJ whole genome shotgun (WGS) entry which is preliminary data.</text>
</comment>
<dbReference type="PROSITE" id="PS51257">
    <property type="entry name" value="PROKAR_LIPOPROTEIN"/>
    <property type="match status" value="1"/>
</dbReference>
<dbReference type="InterPro" id="IPR002937">
    <property type="entry name" value="Amino_oxidase"/>
</dbReference>
<comment type="similarity">
    <text evidence="2 5">Belongs to the carotenoid/retinoid oxidoreductase family.</text>
</comment>
<reference evidence="7 8" key="1">
    <citation type="submission" date="2021-03" db="EMBL/GenBank/DDBJ databases">
        <title>Winogradskyella sp. nov., isolated from costal sediment.</title>
        <authorList>
            <person name="Gao C."/>
        </authorList>
    </citation>
    <scope>NUCLEOTIDE SEQUENCE [LARGE SCALE GENOMIC DNA]</scope>
    <source>
        <strain evidence="7 8">DF17</strain>
    </source>
</reference>
<comment type="pathway">
    <text evidence="1 5">Carotenoid biosynthesis.</text>
</comment>
<evidence type="ECO:0000256" key="1">
    <source>
        <dbReference type="ARBA" id="ARBA00004829"/>
    </source>
</evidence>
<evidence type="ECO:0000256" key="5">
    <source>
        <dbReference type="RuleBase" id="RU362075"/>
    </source>
</evidence>
<keyword evidence="4 5" id="KW-0560">Oxidoreductase</keyword>
<dbReference type="Pfam" id="PF01593">
    <property type="entry name" value="Amino_oxidase"/>
    <property type="match status" value="1"/>
</dbReference>
<accession>A0ABS3T524</accession>
<dbReference type="Proteomes" id="UP000676776">
    <property type="component" value="Unassembled WGS sequence"/>
</dbReference>
<evidence type="ECO:0000313" key="8">
    <source>
        <dbReference type="Proteomes" id="UP000676776"/>
    </source>
</evidence>